<dbReference type="EMBL" id="CM056815">
    <property type="protein sequence ID" value="KAJ8629869.1"/>
    <property type="molecule type" value="Genomic_DNA"/>
</dbReference>
<comment type="caution">
    <text evidence="1">The sequence shown here is derived from an EMBL/GenBank/DDBJ whole genome shotgun (WGS) entry which is preliminary data.</text>
</comment>
<protein>
    <submittedName>
        <fullName evidence="1">Uncharacterized protein</fullName>
    </submittedName>
</protein>
<dbReference type="Proteomes" id="UP001234297">
    <property type="component" value="Chromosome 7"/>
</dbReference>
<accession>A0ACC2L8T3</accession>
<organism evidence="1 2">
    <name type="scientific">Persea americana</name>
    <name type="common">Avocado</name>
    <dbReference type="NCBI Taxonomy" id="3435"/>
    <lineage>
        <taxon>Eukaryota</taxon>
        <taxon>Viridiplantae</taxon>
        <taxon>Streptophyta</taxon>
        <taxon>Embryophyta</taxon>
        <taxon>Tracheophyta</taxon>
        <taxon>Spermatophyta</taxon>
        <taxon>Magnoliopsida</taxon>
        <taxon>Magnoliidae</taxon>
        <taxon>Laurales</taxon>
        <taxon>Lauraceae</taxon>
        <taxon>Persea</taxon>
    </lineage>
</organism>
<reference evidence="1 2" key="1">
    <citation type="journal article" date="2022" name="Hortic Res">
        <title>A haplotype resolved chromosomal level avocado genome allows analysis of novel avocado genes.</title>
        <authorList>
            <person name="Nath O."/>
            <person name="Fletcher S.J."/>
            <person name="Hayward A."/>
            <person name="Shaw L.M."/>
            <person name="Masouleh A.K."/>
            <person name="Furtado A."/>
            <person name="Henry R.J."/>
            <person name="Mitter N."/>
        </authorList>
    </citation>
    <scope>NUCLEOTIDE SEQUENCE [LARGE SCALE GENOMIC DNA]</scope>
    <source>
        <strain evidence="2">cv. Hass</strain>
    </source>
</reference>
<sequence length="99" mass="10757">MGVMGIDEKGRNTVSHDATNEHGVNQGHRDVSAKVDATPQPPVKSPTIQVSIQWSASPITETPRSKPKRSEVGKRFLLTANGLRISTSKQKPDTHCSLE</sequence>
<gene>
    <name evidence="1" type="ORF">MRB53_023192</name>
</gene>
<proteinExistence type="predicted"/>
<name>A0ACC2L8T3_PERAE</name>
<evidence type="ECO:0000313" key="2">
    <source>
        <dbReference type="Proteomes" id="UP001234297"/>
    </source>
</evidence>
<evidence type="ECO:0000313" key="1">
    <source>
        <dbReference type="EMBL" id="KAJ8629869.1"/>
    </source>
</evidence>
<keyword evidence="2" id="KW-1185">Reference proteome</keyword>